<dbReference type="GO" id="GO:0034432">
    <property type="term" value="F:bis(5'-adenosyl)-pentaphosphatase activity"/>
    <property type="evidence" value="ECO:0007669"/>
    <property type="project" value="TreeGrafter"/>
</dbReference>
<feature type="domain" description="Nudix hydrolase" evidence="5">
    <location>
        <begin position="9"/>
        <end position="140"/>
    </location>
</feature>
<keyword evidence="3" id="KW-0378">Hydrolase</keyword>
<dbReference type="GO" id="GO:0071543">
    <property type="term" value="P:diphosphoinositol polyphosphate metabolic process"/>
    <property type="evidence" value="ECO:0007669"/>
    <property type="project" value="TreeGrafter"/>
</dbReference>
<evidence type="ECO:0000256" key="2">
    <source>
        <dbReference type="ARBA" id="ARBA00022723"/>
    </source>
</evidence>
<dbReference type="GO" id="GO:0005737">
    <property type="term" value="C:cytoplasm"/>
    <property type="evidence" value="ECO:0007669"/>
    <property type="project" value="TreeGrafter"/>
</dbReference>
<dbReference type="GO" id="GO:1901909">
    <property type="term" value="P:diadenosine hexaphosphate catabolic process"/>
    <property type="evidence" value="ECO:0007669"/>
    <property type="project" value="TreeGrafter"/>
</dbReference>
<dbReference type="PROSITE" id="PS51462">
    <property type="entry name" value="NUDIX"/>
    <property type="match status" value="1"/>
</dbReference>
<dbReference type="Proteomes" id="UP000295122">
    <property type="component" value="Unassembled WGS sequence"/>
</dbReference>
<evidence type="ECO:0000256" key="4">
    <source>
        <dbReference type="ARBA" id="ARBA00022842"/>
    </source>
</evidence>
<dbReference type="GO" id="GO:1901911">
    <property type="term" value="P:adenosine 5'-(hexahydrogen pentaphosphate) catabolic process"/>
    <property type="evidence" value="ECO:0007669"/>
    <property type="project" value="TreeGrafter"/>
</dbReference>
<dbReference type="SUPFAM" id="SSF55811">
    <property type="entry name" value="Nudix"/>
    <property type="match status" value="1"/>
</dbReference>
<keyword evidence="2" id="KW-0479">Metal-binding</keyword>
<sequence>MGKRRDGGPRKQVAALPLARDPSGALRVLMITSRETKRFIVPKGWPVKGEEDHSSAAIEAREEAGLVGWAHPKPIGSYLAWRRGKDHFELLRVRVFIFHVEGHLPTWKEKGERAIAWLTTDDAADLIDEPGLADIVLNLPRRLPKAWRSRSHVIPSILDVAGGHPMIA</sequence>
<keyword evidence="4" id="KW-0460">Magnesium</keyword>
<evidence type="ECO:0000256" key="3">
    <source>
        <dbReference type="ARBA" id="ARBA00022801"/>
    </source>
</evidence>
<evidence type="ECO:0000256" key="1">
    <source>
        <dbReference type="ARBA" id="ARBA00001946"/>
    </source>
</evidence>
<protein>
    <recommendedName>
        <fullName evidence="5">Nudix hydrolase domain-containing protein</fullName>
    </recommendedName>
</protein>
<keyword evidence="7" id="KW-1185">Reference proteome</keyword>
<dbReference type="InterPro" id="IPR000086">
    <property type="entry name" value="NUDIX_hydrolase_dom"/>
</dbReference>
<reference evidence="6 7" key="1">
    <citation type="submission" date="2019-03" db="EMBL/GenBank/DDBJ databases">
        <title>Genomic Encyclopedia of Type Strains, Phase IV (KMG-IV): sequencing the most valuable type-strain genomes for metagenomic binning, comparative biology and taxonomic classification.</title>
        <authorList>
            <person name="Goeker M."/>
        </authorList>
    </citation>
    <scope>NUCLEOTIDE SEQUENCE [LARGE SCALE GENOMIC DNA]</scope>
    <source>
        <strain evidence="6 7">DSM 25903</strain>
    </source>
</reference>
<dbReference type="PANTHER" id="PTHR12629:SF0">
    <property type="entry name" value="DIPHOSPHOINOSITOL-POLYPHOSPHATE DIPHOSPHATASE"/>
    <property type="match status" value="1"/>
</dbReference>
<accession>A0A4R7CAG8</accession>
<dbReference type="GO" id="GO:0008486">
    <property type="term" value="F:diphosphoinositol-polyphosphate diphosphatase activity"/>
    <property type="evidence" value="ECO:0007669"/>
    <property type="project" value="TreeGrafter"/>
</dbReference>
<evidence type="ECO:0000313" key="7">
    <source>
        <dbReference type="Proteomes" id="UP000295122"/>
    </source>
</evidence>
<proteinExistence type="predicted"/>
<dbReference type="PANTHER" id="PTHR12629">
    <property type="entry name" value="DIPHOSPHOINOSITOL POLYPHOSPHATE PHOSPHOHYDROLASE"/>
    <property type="match status" value="1"/>
</dbReference>
<comment type="caution">
    <text evidence="6">The sequence shown here is derived from an EMBL/GenBank/DDBJ whole genome shotgun (WGS) entry which is preliminary data.</text>
</comment>
<gene>
    <name evidence="6" type="ORF">EV668_2354</name>
</gene>
<name>A0A4R7CAG8_9HYPH</name>
<dbReference type="EMBL" id="SNZR01000011">
    <property type="protein sequence ID" value="TDR95062.1"/>
    <property type="molecule type" value="Genomic_DNA"/>
</dbReference>
<dbReference type="GO" id="GO:0034431">
    <property type="term" value="F:bis(5'-adenosyl)-hexaphosphatase activity"/>
    <property type="evidence" value="ECO:0007669"/>
    <property type="project" value="TreeGrafter"/>
</dbReference>
<evidence type="ECO:0000313" key="6">
    <source>
        <dbReference type="EMBL" id="TDR95062.1"/>
    </source>
</evidence>
<dbReference type="Pfam" id="PF00293">
    <property type="entry name" value="NUDIX"/>
    <property type="match status" value="1"/>
</dbReference>
<dbReference type="CDD" id="cd04666">
    <property type="entry name" value="NUDIX_DIPP2_like_Nudt4"/>
    <property type="match status" value="1"/>
</dbReference>
<organism evidence="6 7">
    <name type="scientific">Enterovirga rhinocerotis</name>
    <dbReference type="NCBI Taxonomy" id="1339210"/>
    <lineage>
        <taxon>Bacteria</taxon>
        <taxon>Pseudomonadati</taxon>
        <taxon>Pseudomonadota</taxon>
        <taxon>Alphaproteobacteria</taxon>
        <taxon>Hyphomicrobiales</taxon>
        <taxon>Methylobacteriaceae</taxon>
        <taxon>Enterovirga</taxon>
    </lineage>
</organism>
<dbReference type="InterPro" id="IPR047198">
    <property type="entry name" value="DDP-like_NUDIX"/>
</dbReference>
<dbReference type="GO" id="GO:0046872">
    <property type="term" value="F:metal ion binding"/>
    <property type="evidence" value="ECO:0007669"/>
    <property type="project" value="UniProtKB-KW"/>
</dbReference>
<dbReference type="GO" id="GO:1901907">
    <property type="term" value="P:diadenosine pentaphosphate catabolic process"/>
    <property type="evidence" value="ECO:0007669"/>
    <property type="project" value="TreeGrafter"/>
</dbReference>
<dbReference type="Gene3D" id="3.90.79.10">
    <property type="entry name" value="Nucleoside Triphosphate Pyrophosphohydrolase"/>
    <property type="match status" value="1"/>
</dbReference>
<comment type="cofactor">
    <cofactor evidence="1">
        <name>Mg(2+)</name>
        <dbReference type="ChEBI" id="CHEBI:18420"/>
    </cofactor>
</comment>
<dbReference type="AlphaFoldDB" id="A0A4R7CAG8"/>
<dbReference type="GO" id="GO:0000298">
    <property type="term" value="F:endopolyphosphatase activity"/>
    <property type="evidence" value="ECO:0007669"/>
    <property type="project" value="TreeGrafter"/>
</dbReference>
<evidence type="ECO:0000259" key="5">
    <source>
        <dbReference type="PROSITE" id="PS51462"/>
    </source>
</evidence>
<dbReference type="InterPro" id="IPR015797">
    <property type="entry name" value="NUDIX_hydrolase-like_dom_sf"/>
</dbReference>